<dbReference type="SUPFAM" id="SSF53474">
    <property type="entry name" value="alpha/beta-Hydrolases"/>
    <property type="match status" value="1"/>
</dbReference>
<organism evidence="3 4">
    <name type="scientific">Microbacterium yannicii</name>
    <dbReference type="NCBI Taxonomy" id="671622"/>
    <lineage>
        <taxon>Bacteria</taxon>
        <taxon>Bacillati</taxon>
        <taxon>Actinomycetota</taxon>
        <taxon>Actinomycetes</taxon>
        <taxon>Micrococcales</taxon>
        <taxon>Microbacteriaceae</taxon>
        <taxon>Microbacterium</taxon>
    </lineage>
</organism>
<dbReference type="InterPro" id="IPR050261">
    <property type="entry name" value="FrsA_esterase"/>
</dbReference>
<dbReference type="InterPro" id="IPR029058">
    <property type="entry name" value="AB_hydrolase_fold"/>
</dbReference>
<proteinExistence type="inferred from homology"/>
<evidence type="ECO:0000313" key="3">
    <source>
        <dbReference type="EMBL" id="GAA5087774.1"/>
    </source>
</evidence>
<accession>A0ABP9M0V4</accession>
<name>A0ABP9M0V4_9MICO</name>
<gene>
    <name evidence="3" type="ORF">GCM10025760_09310</name>
</gene>
<evidence type="ECO:0000256" key="1">
    <source>
        <dbReference type="ARBA" id="ARBA00008645"/>
    </source>
</evidence>
<sequence>MSTGALAGYADWPAYLAGAPAFVPRGSDGQAVTAVSDAASSPGAGADRGSDADRHALVEVLGVRGATAADVRIEREWVVDGVQGRELTWSLGFGPRTRAYLLNPAERAAELPGVLALHAHGGVRSTGAEQLVDTGRAPHPSAARLRARCYGGRTPANDLARDGFVVLVPDAFSWASRAFDLSAPPAVLARLGAALDALHRERDETLSADERFDELSSLHEYGIAKAAGALGTTFAGAVATDDLAALDVLANWPGVDGARLGAVGFSGGGGRALFVTALDGRVAASVVSGMMATTASLVPDYLDTHSWLLHSPGLAARFDLPDLAALGRRVLVQYGRHDELFPPQGMTDADTRLRTLIDARYTAAWHDAGHEFTAVMQDEAREFLAGALIRSA</sequence>
<dbReference type="Pfam" id="PF01738">
    <property type="entry name" value="DLH"/>
    <property type="match status" value="1"/>
</dbReference>
<comment type="caution">
    <text evidence="3">The sequence shown here is derived from an EMBL/GenBank/DDBJ whole genome shotgun (WGS) entry which is preliminary data.</text>
</comment>
<feature type="domain" description="Dienelactone hydrolase" evidence="2">
    <location>
        <begin position="157"/>
        <end position="374"/>
    </location>
</feature>
<dbReference type="EMBL" id="BAABKZ010000001">
    <property type="protein sequence ID" value="GAA5087774.1"/>
    <property type="molecule type" value="Genomic_DNA"/>
</dbReference>
<dbReference type="PANTHER" id="PTHR22946">
    <property type="entry name" value="DIENELACTONE HYDROLASE DOMAIN-CONTAINING PROTEIN-RELATED"/>
    <property type="match status" value="1"/>
</dbReference>
<reference evidence="4" key="1">
    <citation type="journal article" date="2019" name="Int. J. Syst. Evol. Microbiol.">
        <title>The Global Catalogue of Microorganisms (GCM) 10K type strain sequencing project: providing services to taxonomists for standard genome sequencing and annotation.</title>
        <authorList>
            <consortium name="The Broad Institute Genomics Platform"/>
            <consortium name="The Broad Institute Genome Sequencing Center for Infectious Disease"/>
            <person name="Wu L."/>
            <person name="Ma J."/>
        </authorList>
    </citation>
    <scope>NUCLEOTIDE SEQUENCE [LARGE SCALE GENOMIC DNA]</scope>
    <source>
        <strain evidence="4">JCM 18959</strain>
    </source>
</reference>
<dbReference type="RefSeq" id="WP_194412771.1">
    <property type="nucleotide sequence ID" value="NZ_BAABKZ010000001.1"/>
</dbReference>
<evidence type="ECO:0000313" key="4">
    <source>
        <dbReference type="Proteomes" id="UP001501407"/>
    </source>
</evidence>
<dbReference type="InterPro" id="IPR002925">
    <property type="entry name" value="Dienelactn_hydro"/>
</dbReference>
<dbReference type="Proteomes" id="UP001501407">
    <property type="component" value="Unassembled WGS sequence"/>
</dbReference>
<comment type="similarity">
    <text evidence="1">Belongs to the AB hydrolase superfamily.</text>
</comment>
<protein>
    <recommendedName>
        <fullName evidence="2">Dienelactone hydrolase domain-containing protein</fullName>
    </recommendedName>
</protein>
<dbReference type="PANTHER" id="PTHR22946:SF8">
    <property type="entry name" value="ACETYL XYLAN ESTERASE DOMAIN-CONTAINING PROTEIN"/>
    <property type="match status" value="1"/>
</dbReference>
<evidence type="ECO:0000259" key="2">
    <source>
        <dbReference type="Pfam" id="PF01738"/>
    </source>
</evidence>
<keyword evidence="4" id="KW-1185">Reference proteome</keyword>
<dbReference type="Gene3D" id="3.40.50.1820">
    <property type="entry name" value="alpha/beta hydrolase"/>
    <property type="match status" value="1"/>
</dbReference>